<evidence type="ECO:0000313" key="1">
    <source>
        <dbReference type="EMBL" id="MFC7269946.1"/>
    </source>
</evidence>
<proteinExistence type="predicted"/>
<accession>A0ABW2HH65</accession>
<name>A0ABW2HH65_9MICO</name>
<reference evidence="2" key="1">
    <citation type="journal article" date="2019" name="Int. J. Syst. Evol. Microbiol.">
        <title>The Global Catalogue of Microorganisms (GCM) 10K type strain sequencing project: providing services to taxonomists for standard genome sequencing and annotation.</title>
        <authorList>
            <consortium name="The Broad Institute Genomics Platform"/>
            <consortium name="The Broad Institute Genome Sequencing Center for Infectious Disease"/>
            <person name="Wu L."/>
            <person name="Ma J."/>
        </authorList>
    </citation>
    <scope>NUCLEOTIDE SEQUENCE [LARGE SCALE GENOMIC DNA]</scope>
    <source>
        <strain evidence="2">CGMCC 1.15772</strain>
    </source>
</reference>
<comment type="caution">
    <text evidence="1">The sequence shown here is derived from an EMBL/GenBank/DDBJ whole genome shotgun (WGS) entry which is preliminary data.</text>
</comment>
<dbReference type="RefSeq" id="WP_262874856.1">
    <property type="nucleotide sequence ID" value="NZ_BAABKW010000013.1"/>
</dbReference>
<dbReference type="Proteomes" id="UP001596507">
    <property type="component" value="Unassembled WGS sequence"/>
</dbReference>
<protein>
    <submittedName>
        <fullName evidence="1">Uncharacterized protein</fullName>
    </submittedName>
</protein>
<evidence type="ECO:0000313" key="2">
    <source>
        <dbReference type="Proteomes" id="UP001596507"/>
    </source>
</evidence>
<keyword evidence="2" id="KW-1185">Reference proteome</keyword>
<sequence>MEIAIDEGTRANRPTILLFHVMRADEAFEETAEMVFAVVRESALKHPGRPRTLVLDIEGHRAGRNGAYDPDAYEIMSSFAIGILSPWLTEIWTPLIRTRARRGQREDVPDRLLVLETPTTLDQARDLSHRLGMPVFHSDTGQWVSEVHDTSSERQSKSKNY</sequence>
<gene>
    <name evidence="1" type="ORF">ACFQRL_13360</name>
</gene>
<organism evidence="1 2">
    <name type="scientific">Microbacterium fluvii</name>
    <dbReference type="NCBI Taxonomy" id="415215"/>
    <lineage>
        <taxon>Bacteria</taxon>
        <taxon>Bacillati</taxon>
        <taxon>Actinomycetota</taxon>
        <taxon>Actinomycetes</taxon>
        <taxon>Micrococcales</taxon>
        <taxon>Microbacteriaceae</taxon>
        <taxon>Microbacterium</taxon>
    </lineage>
</organism>
<dbReference type="EMBL" id="JBHTBE010000003">
    <property type="protein sequence ID" value="MFC7269946.1"/>
    <property type="molecule type" value="Genomic_DNA"/>
</dbReference>